<keyword evidence="1 2" id="KW-0238">DNA-binding</keyword>
<dbReference type="InterPro" id="IPR009057">
    <property type="entry name" value="Homeodomain-like_sf"/>
</dbReference>
<feature type="DNA-binding region" description="H-T-H motif" evidence="2">
    <location>
        <begin position="46"/>
        <end position="65"/>
    </location>
</feature>
<dbReference type="EMBL" id="JBJDPD010000001">
    <property type="protein sequence ID" value="MFK4000003.1"/>
    <property type="molecule type" value="Genomic_DNA"/>
</dbReference>
<evidence type="ECO:0000313" key="4">
    <source>
        <dbReference type="EMBL" id="MFK4000003.1"/>
    </source>
</evidence>
<protein>
    <submittedName>
        <fullName evidence="4">TetR/AcrR family transcriptional regulator</fullName>
    </submittedName>
</protein>
<dbReference type="Pfam" id="PF00440">
    <property type="entry name" value="TetR_N"/>
    <property type="match status" value="1"/>
</dbReference>
<evidence type="ECO:0000256" key="2">
    <source>
        <dbReference type="PROSITE-ProRule" id="PRU00335"/>
    </source>
</evidence>
<dbReference type="InterPro" id="IPR050624">
    <property type="entry name" value="HTH-type_Tx_Regulator"/>
</dbReference>
<accession>A0ABW8L7S0</accession>
<dbReference type="PANTHER" id="PTHR43479:SF11">
    <property type="entry name" value="ACREF_ENVCD OPERON REPRESSOR-RELATED"/>
    <property type="match status" value="1"/>
</dbReference>
<dbReference type="PROSITE" id="PS50977">
    <property type="entry name" value="HTH_TETR_2"/>
    <property type="match status" value="1"/>
</dbReference>
<keyword evidence="5" id="KW-1185">Reference proteome</keyword>
<comment type="caution">
    <text evidence="4">The sequence shown here is derived from an EMBL/GenBank/DDBJ whole genome shotgun (WGS) entry which is preliminary data.</text>
</comment>
<dbReference type="InterPro" id="IPR036271">
    <property type="entry name" value="Tet_transcr_reg_TetR-rel_C_sf"/>
</dbReference>
<dbReference type="SUPFAM" id="SSF48498">
    <property type="entry name" value="Tetracyclin repressor-like, C-terminal domain"/>
    <property type="match status" value="1"/>
</dbReference>
<organism evidence="4 5">
    <name type="scientific">Psychrobacter namhaensis</name>
    <dbReference type="NCBI Taxonomy" id="292734"/>
    <lineage>
        <taxon>Bacteria</taxon>
        <taxon>Pseudomonadati</taxon>
        <taxon>Pseudomonadota</taxon>
        <taxon>Gammaproteobacteria</taxon>
        <taxon>Moraxellales</taxon>
        <taxon>Moraxellaceae</taxon>
        <taxon>Psychrobacter</taxon>
    </lineage>
</organism>
<evidence type="ECO:0000256" key="1">
    <source>
        <dbReference type="ARBA" id="ARBA00023125"/>
    </source>
</evidence>
<gene>
    <name evidence="4" type="ORF">ACI2I3_01455</name>
</gene>
<sequence length="213" mass="24443">MAGKALKSKLRNKQLKPISAMRPATLNKLEKAVLLLFSNHDPSEVSMIQIANAANMSLKTLYNYFGDKQTIIYTILNRVLGRLAIRMIDHLQGIDSVKDRLRKTLWVFFDFIDKSPDAMMVLSTAVPVSRYREIAIYDNKELVDSYLQVLRDGQEQGILNDTVPLFTLFDVFIGFISRLGLMHIIRRNPAPLNDNFDELFIILWRAISKPEID</sequence>
<evidence type="ECO:0000259" key="3">
    <source>
        <dbReference type="PROSITE" id="PS50977"/>
    </source>
</evidence>
<dbReference type="Proteomes" id="UP001620234">
    <property type="component" value="Unassembled WGS sequence"/>
</dbReference>
<evidence type="ECO:0000313" key="5">
    <source>
        <dbReference type="Proteomes" id="UP001620234"/>
    </source>
</evidence>
<feature type="domain" description="HTH tetR-type" evidence="3">
    <location>
        <begin position="23"/>
        <end position="83"/>
    </location>
</feature>
<dbReference type="SUPFAM" id="SSF46689">
    <property type="entry name" value="Homeodomain-like"/>
    <property type="match status" value="1"/>
</dbReference>
<reference evidence="4 5" key="1">
    <citation type="submission" date="2024-11" db="EMBL/GenBank/DDBJ databases">
        <title>The Natural Products Discovery Center: Release of the First 8490 Sequenced Strains for Exploring Actinobacteria Biosynthetic Diversity.</title>
        <authorList>
            <person name="Kalkreuter E."/>
            <person name="Kautsar S.A."/>
            <person name="Yang D."/>
            <person name="Bader C.D."/>
            <person name="Teijaro C.N."/>
            <person name="Fluegel L."/>
            <person name="Davis C.M."/>
            <person name="Simpson J.R."/>
            <person name="Lauterbach L."/>
            <person name="Steele A.D."/>
            <person name="Gui C."/>
            <person name="Meng S."/>
            <person name="Li G."/>
            <person name="Viehrig K."/>
            <person name="Ye F."/>
            <person name="Su P."/>
            <person name="Kiefer A.F."/>
            <person name="Nichols A."/>
            <person name="Cepeda A.J."/>
            <person name="Yan W."/>
            <person name="Fan B."/>
            <person name="Jiang Y."/>
            <person name="Adhikari A."/>
            <person name="Zheng C.-J."/>
            <person name="Schuster L."/>
            <person name="Cowan T.M."/>
            <person name="Smanski M.J."/>
            <person name="Chevrette M.G."/>
            <person name="De Carvalho L.P.S."/>
            <person name="Shen B."/>
        </authorList>
    </citation>
    <scope>NUCLEOTIDE SEQUENCE [LARGE SCALE GENOMIC DNA]</scope>
    <source>
        <strain evidence="4 5">NPDC077433</strain>
    </source>
</reference>
<dbReference type="PANTHER" id="PTHR43479">
    <property type="entry name" value="ACREF/ENVCD OPERON REPRESSOR-RELATED"/>
    <property type="match status" value="1"/>
</dbReference>
<name>A0ABW8L7S0_9GAMM</name>
<dbReference type="RefSeq" id="WP_101212838.1">
    <property type="nucleotide sequence ID" value="NZ_JBJDPD010000001.1"/>
</dbReference>
<dbReference type="InterPro" id="IPR001647">
    <property type="entry name" value="HTH_TetR"/>
</dbReference>
<dbReference type="Gene3D" id="1.10.357.10">
    <property type="entry name" value="Tetracycline Repressor, domain 2"/>
    <property type="match status" value="1"/>
</dbReference>
<proteinExistence type="predicted"/>